<feature type="non-terminal residue" evidence="1">
    <location>
        <position position="1"/>
    </location>
</feature>
<comment type="caution">
    <text evidence="1">The sequence shown here is derived from an EMBL/GenBank/DDBJ whole genome shotgun (WGS) entry which is preliminary data.</text>
</comment>
<keyword evidence="2" id="KW-1185">Reference proteome</keyword>
<gene>
    <name evidence="1" type="ORF">VP01_3417g1</name>
</gene>
<organism evidence="1 2">
    <name type="scientific">Puccinia sorghi</name>
    <dbReference type="NCBI Taxonomy" id="27349"/>
    <lineage>
        <taxon>Eukaryota</taxon>
        <taxon>Fungi</taxon>
        <taxon>Dikarya</taxon>
        <taxon>Basidiomycota</taxon>
        <taxon>Pucciniomycotina</taxon>
        <taxon>Pucciniomycetes</taxon>
        <taxon>Pucciniales</taxon>
        <taxon>Pucciniaceae</taxon>
        <taxon>Puccinia</taxon>
    </lineage>
</organism>
<protein>
    <submittedName>
        <fullName evidence="1">Uncharacterized protein</fullName>
    </submittedName>
</protein>
<proteinExistence type="predicted"/>
<evidence type="ECO:0000313" key="1">
    <source>
        <dbReference type="EMBL" id="KNZ52870.1"/>
    </source>
</evidence>
<dbReference type="VEuPathDB" id="FungiDB:VP01_3417g1"/>
<accession>A0A0L6UYE3</accession>
<reference evidence="1 2" key="1">
    <citation type="submission" date="2015-08" db="EMBL/GenBank/DDBJ databases">
        <title>Next Generation Sequencing and Analysis of the Genome of Puccinia sorghi L Schw, the Causal Agent of Maize Common Rust.</title>
        <authorList>
            <person name="Rochi L."/>
            <person name="Burguener G."/>
            <person name="Darino M."/>
            <person name="Turjanski A."/>
            <person name="Kreff E."/>
            <person name="Dieguez M.J."/>
            <person name="Sacco F."/>
        </authorList>
    </citation>
    <scope>NUCLEOTIDE SEQUENCE [LARGE SCALE GENOMIC DNA]</scope>
    <source>
        <strain evidence="1 2">RO10H11247</strain>
    </source>
</reference>
<dbReference type="EMBL" id="LAVV01008410">
    <property type="protein sequence ID" value="KNZ52870.1"/>
    <property type="molecule type" value="Genomic_DNA"/>
</dbReference>
<evidence type="ECO:0000313" key="2">
    <source>
        <dbReference type="Proteomes" id="UP000037035"/>
    </source>
</evidence>
<dbReference type="Proteomes" id="UP000037035">
    <property type="component" value="Unassembled WGS sequence"/>
</dbReference>
<name>A0A0L6UYE3_9BASI</name>
<sequence length="155" mass="16920">VVWVTGSSVHGSSPDLLESLATSNSLKSPLSSDRWSKTLLSVMMPIISACLDPSLMRSFKCLALVLALFQNYKPMSLNTSRLSHKQEDSGLSFKDTFKISFAQELKPTIVNHIILTRTAKEIAQLPAADGGWGYTCTATRFLGEEGCMGMVIFEA</sequence>
<dbReference type="AlphaFoldDB" id="A0A0L6UYE3"/>